<evidence type="ECO:0000313" key="8">
    <source>
        <dbReference type="EMBL" id="KAA8568686.1"/>
    </source>
</evidence>
<dbReference type="GO" id="GO:0005680">
    <property type="term" value="C:anaphase-promoting complex"/>
    <property type="evidence" value="ECO:0007669"/>
    <property type="project" value="TreeGrafter"/>
</dbReference>
<dbReference type="GO" id="GO:0031145">
    <property type="term" value="P:anaphase-promoting complex-dependent catabolic process"/>
    <property type="evidence" value="ECO:0007669"/>
    <property type="project" value="TreeGrafter"/>
</dbReference>
<dbReference type="AlphaFoldDB" id="A0A5M9JLQ3"/>
<feature type="region of interest" description="Disordered" evidence="6">
    <location>
        <begin position="1"/>
        <end position="24"/>
    </location>
</feature>
<dbReference type="InterPro" id="IPR033010">
    <property type="entry name" value="Cdc20/Fizzy"/>
</dbReference>
<feature type="compositionally biased region" description="Polar residues" evidence="6">
    <location>
        <begin position="9"/>
        <end position="21"/>
    </location>
</feature>
<dbReference type="InterPro" id="IPR001680">
    <property type="entry name" value="WD40_rpt"/>
</dbReference>
<proteinExistence type="inferred from homology"/>
<dbReference type="PROSITE" id="PS50294">
    <property type="entry name" value="WD_REPEATS_REGION"/>
    <property type="match status" value="1"/>
</dbReference>
<organism evidence="8 9">
    <name type="scientific">Monilinia fructicola</name>
    <name type="common">Brown rot fungus</name>
    <name type="synonym">Ciboria fructicola</name>
    <dbReference type="NCBI Taxonomy" id="38448"/>
    <lineage>
        <taxon>Eukaryota</taxon>
        <taxon>Fungi</taxon>
        <taxon>Dikarya</taxon>
        <taxon>Ascomycota</taxon>
        <taxon>Pezizomycotina</taxon>
        <taxon>Leotiomycetes</taxon>
        <taxon>Helotiales</taxon>
        <taxon>Sclerotiniaceae</taxon>
        <taxon>Monilinia</taxon>
    </lineage>
</organism>
<dbReference type="Pfam" id="PF24807">
    <property type="entry name" value="WD40_CDC20-Fz"/>
    <property type="match status" value="1"/>
</dbReference>
<dbReference type="GO" id="GO:1990757">
    <property type="term" value="F:ubiquitin ligase activator activity"/>
    <property type="evidence" value="ECO:0007669"/>
    <property type="project" value="TreeGrafter"/>
</dbReference>
<evidence type="ECO:0000256" key="5">
    <source>
        <dbReference type="PROSITE-ProRule" id="PRU00221"/>
    </source>
</evidence>
<dbReference type="PANTHER" id="PTHR19918:SF1">
    <property type="entry name" value="FIZZY-RELATED PROTEIN HOMOLOG"/>
    <property type="match status" value="1"/>
</dbReference>
<dbReference type="EMBL" id="VICG01000009">
    <property type="protein sequence ID" value="KAA8568686.1"/>
    <property type="molecule type" value="Genomic_DNA"/>
</dbReference>
<evidence type="ECO:0000256" key="4">
    <source>
        <dbReference type="ARBA" id="ARBA00023306"/>
    </source>
</evidence>
<feature type="compositionally biased region" description="Polar residues" evidence="6">
    <location>
        <begin position="117"/>
        <end position="140"/>
    </location>
</feature>
<evidence type="ECO:0000256" key="1">
    <source>
        <dbReference type="ARBA" id="ARBA00006445"/>
    </source>
</evidence>
<comment type="caution">
    <text evidence="8">The sequence shown here is derived from an EMBL/GenBank/DDBJ whole genome shotgun (WGS) entry which is preliminary data.</text>
</comment>
<dbReference type="InterPro" id="IPR015943">
    <property type="entry name" value="WD40/YVTN_repeat-like_dom_sf"/>
</dbReference>
<feature type="domain" description="CDC20/Fizzy WD40" evidence="7">
    <location>
        <begin position="233"/>
        <end position="508"/>
    </location>
</feature>
<sequence>MTERKPQEENTNSSRNTSRTYRPTVDAVDSNALSKALLREFEDSGGRHRDISHLEVAQAESDNVYMATDSFQIEKDKTCKQALKRTPHGELHFQRTEEANQTFSTLLRSELFDTTIPQPTPTSLSPESHTTTINDPTRSHTPPHISPVVSSLPASLTPSTPHKNLFTYMSPRHHTNIAGHPTPSRTPQSRHGINLNVRSELYSVSPVRFNSQQMLLSPRKQPRVVSKVPYKVLDAPDLADDFLPLNLVDWGSSNVLGVGLGSCVYMWNSQTGRVNKLCELSDDTVTSVSWIQRGSHIAIGTGKGFVQIWDAERVRRLRTMTGHTARVGSLAWNDHILTSGSRDRLIYHRDVRAPDQWLRKLVGHKQEVCGLRWNCDDQQLASGGNDNKLMVWISYLILPTYKFSDHTAAVKAIAWSPHQGGLLASGGGTADRRIIFHDTKRGNKLNEVDTGSQVCNLAWSKNSNEIVSTHGYSQNQIVVWKYPSMQQVVSLTGHTYRVLYLAMSPDGRDREMIAMPVEENSRIGVSSDSLLCHFAMFTVFDGKNGVWTGYGDWAGAKSAKLMVDDIILHLRRSGSTGDIYPIWHDGLVGMVFSRHAMDGNGLFTRYGSLERAL</sequence>
<evidence type="ECO:0000256" key="3">
    <source>
        <dbReference type="ARBA" id="ARBA00022737"/>
    </source>
</evidence>
<evidence type="ECO:0000259" key="7">
    <source>
        <dbReference type="Pfam" id="PF24807"/>
    </source>
</evidence>
<dbReference type="GO" id="GO:1905786">
    <property type="term" value="P:positive regulation of anaphase-promoting complex-dependent catabolic process"/>
    <property type="evidence" value="ECO:0007669"/>
    <property type="project" value="TreeGrafter"/>
</dbReference>
<evidence type="ECO:0000313" key="9">
    <source>
        <dbReference type="Proteomes" id="UP000322873"/>
    </source>
</evidence>
<feature type="repeat" description="WD" evidence="5">
    <location>
        <begin position="278"/>
        <end position="319"/>
    </location>
</feature>
<name>A0A5M9JLQ3_MONFR</name>
<feature type="repeat" description="WD" evidence="5">
    <location>
        <begin position="361"/>
        <end position="392"/>
    </location>
</feature>
<dbReference type="Gene3D" id="2.130.10.10">
    <property type="entry name" value="YVTN repeat-like/Quinoprotein amine dehydrogenase"/>
    <property type="match status" value="1"/>
</dbReference>
<keyword evidence="9" id="KW-1185">Reference proteome</keyword>
<keyword evidence="3" id="KW-0677">Repeat</keyword>
<dbReference type="GO" id="GO:0010997">
    <property type="term" value="F:anaphase-promoting complex binding"/>
    <property type="evidence" value="ECO:0007669"/>
    <property type="project" value="InterPro"/>
</dbReference>
<feature type="region of interest" description="Disordered" evidence="6">
    <location>
        <begin position="117"/>
        <end position="144"/>
    </location>
</feature>
<evidence type="ECO:0000256" key="2">
    <source>
        <dbReference type="ARBA" id="ARBA00022574"/>
    </source>
</evidence>
<keyword evidence="4" id="KW-0131">Cell cycle</keyword>
<gene>
    <name evidence="8" type="ORF">EYC84_007687</name>
</gene>
<dbReference type="Proteomes" id="UP000322873">
    <property type="component" value="Unassembled WGS sequence"/>
</dbReference>
<keyword evidence="2 5" id="KW-0853">WD repeat</keyword>
<dbReference type="InterPro" id="IPR036322">
    <property type="entry name" value="WD40_repeat_dom_sf"/>
</dbReference>
<dbReference type="PROSITE" id="PS50082">
    <property type="entry name" value="WD_REPEATS_2"/>
    <property type="match status" value="2"/>
</dbReference>
<comment type="similarity">
    <text evidence="1">Belongs to the WD repeat CDC20/Fizzy family.</text>
</comment>
<dbReference type="VEuPathDB" id="FungiDB:MFRU_012g01950"/>
<dbReference type="SMART" id="SM00320">
    <property type="entry name" value="WD40"/>
    <property type="match status" value="6"/>
</dbReference>
<dbReference type="InterPro" id="IPR056150">
    <property type="entry name" value="WD40_CDC20-Fz"/>
</dbReference>
<dbReference type="PANTHER" id="PTHR19918">
    <property type="entry name" value="CELL DIVISION CYCLE 20 CDC20 FIZZY -RELATED"/>
    <property type="match status" value="1"/>
</dbReference>
<reference evidence="8 9" key="1">
    <citation type="submission" date="2019-06" db="EMBL/GenBank/DDBJ databases">
        <title>Genome Sequence of the Brown Rot Fungal Pathogen Monilinia fructicola.</title>
        <authorList>
            <person name="De Miccolis Angelini R.M."/>
            <person name="Landi L."/>
            <person name="Abate D."/>
            <person name="Pollastro S."/>
            <person name="Romanazzi G."/>
            <person name="Faretra F."/>
        </authorList>
    </citation>
    <scope>NUCLEOTIDE SEQUENCE [LARGE SCALE GENOMIC DNA]</scope>
    <source>
        <strain evidence="8 9">Mfrc123</strain>
    </source>
</reference>
<protein>
    <recommendedName>
        <fullName evidence="7">CDC20/Fizzy WD40 domain-containing protein</fullName>
    </recommendedName>
</protein>
<evidence type="ECO:0000256" key="6">
    <source>
        <dbReference type="SAM" id="MobiDB-lite"/>
    </source>
</evidence>
<accession>A0A5M9JLQ3</accession>
<dbReference type="SUPFAM" id="SSF50978">
    <property type="entry name" value="WD40 repeat-like"/>
    <property type="match status" value="1"/>
</dbReference>